<keyword evidence="4" id="KW-1185">Reference proteome</keyword>
<evidence type="ECO:0000313" key="4">
    <source>
        <dbReference type="Proteomes" id="UP000816034"/>
    </source>
</evidence>
<dbReference type="AlphaFoldDB" id="A0AA88GWR4"/>
<dbReference type="RefSeq" id="XP_044553858.1">
    <property type="nucleotide sequence ID" value="XM_044689327.1"/>
</dbReference>
<dbReference type="Pfam" id="PF14033">
    <property type="entry name" value="DUF4246"/>
    <property type="match status" value="2"/>
</dbReference>
<dbReference type="PANTHER" id="PTHR33119:SF1">
    <property type="entry name" value="FE2OG DIOXYGENASE DOMAIN-CONTAINING PROTEIN"/>
    <property type="match status" value="1"/>
</dbReference>
<dbReference type="InterPro" id="IPR049192">
    <property type="entry name" value="DUF4246_C"/>
</dbReference>
<name>A0AA88GWR4_NAELO</name>
<evidence type="ECO:0000313" key="3">
    <source>
        <dbReference type="EMBL" id="KAG2391964.1"/>
    </source>
</evidence>
<proteinExistence type="predicted"/>
<dbReference type="Proteomes" id="UP000816034">
    <property type="component" value="Unassembled WGS sequence"/>
</dbReference>
<dbReference type="GeneID" id="68105902"/>
<protein>
    <recommendedName>
        <fullName evidence="2">DUF4246 domain-containing protein</fullName>
    </recommendedName>
</protein>
<reference evidence="3 4" key="1">
    <citation type="journal article" date="2018" name="BMC Genomics">
        <title>The genome of Naegleria lovaniensis, the basis for a comparative approach to unravel pathogenicity factors of the human pathogenic amoeba N. fowleri.</title>
        <authorList>
            <person name="Liechti N."/>
            <person name="Schurch N."/>
            <person name="Bruggmann R."/>
            <person name="Wittwer M."/>
        </authorList>
    </citation>
    <scope>NUCLEOTIDE SEQUENCE [LARGE SCALE GENOMIC DNA]</scope>
    <source>
        <strain evidence="3 4">ATCC 30569</strain>
    </source>
</reference>
<accession>A0AA88GWR4</accession>
<dbReference type="InterPro" id="IPR025340">
    <property type="entry name" value="DUF4246"/>
</dbReference>
<feature type="domain" description="DUF4246" evidence="2">
    <location>
        <begin position="323"/>
        <end position="479"/>
    </location>
</feature>
<feature type="domain" description="DUF4246" evidence="2">
    <location>
        <begin position="191"/>
        <end position="321"/>
    </location>
</feature>
<feature type="compositionally biased region" description="Acidic residues" evidence="1">
    <location>
        <begin position="120"/>
        <end position="137"/>
    </location>
</feature>
<organism evidence="3 4">
    <name type="scientific">Naegleria lovaniensis</name>
    <name type="common">Amoeba</name>
    <dbReference type="NCBI Taxonomy" id="51637"/>
    <lineage>
        <taxon>Eukaryota</taxon>
        <taxon>Discoba</taxon>
        <taxon>Heterolobosea</taxon>
        <taxon>Tetramitia</taxon>
        <taxon>Eutetramitia</taxon>
        <taxon>Vahlkampfiidae</taxon>
        <taxon>Naegleria</taxon>
    </lineage>
</organism>
<evidence type="ECO:0000256" key="1">
    <source>
        <dbReference type="SAM" id="MobiDB-lite"/>
    </source>
</evidence>
<dbReference type="PANTHER" id="PTHR33119">
    <property type="entry name" value="IFI3P"/>
    <property type="match status" value="1"/>
</dbReference>
<evidence type="ECO:0000259" key="2">
    <source>
        <dbReference type="Pfam" id="PF14033"/>
    </source>
</evidence>
<comment type="caution">
    <text evidence="3">The sequence shown here is derived from an EMBL/GenBank/DDBJ whole genome shotgun (WGS) entry which is preliminary data.</text>
</comment>
<feature type="region of interest" description="Disordered" evidence="1">
    <location>
        <begin position="112"/>
        <end position="142"/>
    </location>
</feature>
<sequence length="540" mass="63689">MPRITKFKKPKLNHSRYSEFQDNTTTEDDQQTIASAAVQIYPKHVDLIVSQVVKKYEWKHKLQYWQEKWESECTSQGISKASVDVAFEILNDIVHQGRGGKPCCGHCAADPQPIPNNNKEDEDDDETFFLSDEEREEEDLKVNTEKKRSYLYDSSDDEDKPKYDDYARFCECPCAQCANRKPNEFKGSHKKKDNLIPLELKERLKSQIAALENVPDEMKDWHPGSNRQVLDLIHPSLYCFVENVSVSDKKMKPMKHSTWGQEHYSNRCQWLPAEFEIDAKKNQVKRIASYINNLDEVTHKDLYQTIQEIFSKFLPMLKAYVTFKDRLQVIVKAANIIVTPDKPYYSGGTFHTEGMDYEHIAATCIYYYHSENVKDSYLEFRKSVSPYYSDDEEFDSKDCYNSYGIHKGDLQFYNMGAIETKEDRCIVFPNSHQHRVRHFFPKDPSLPAIRKILVFFVVDPDHPIISTQNVDIQRMDFLMNKYFVLNKILPFHIVHKIIKFFPFFTKSMALKYREDLMNQRKFYLNEQNEEIEREFSLCEH</sequence>
<dbReference type="EMBL" id="PYSW02000006">
    <property type="protein sequence ID" value="KAG2391964.1"/>
    <property type="molecule type" value="Genomic_DNA"/>
</dbReference>
<gene>
    <name evidence="3" type="ORF">C9374_013449</name>
</gene>